<keyword evidence="2" id="KW-0812">Transmembrane</keyword>
<gene>
    <name evidence="4" type="ORF">AWC38_SpisGene20319</name>
</gene>
<feature type="compositionally biased region" description="Low complexity" evidence="1">
    <location>
        <begin position="407"/>
        <end position="416"/>
    </location>
</feature>
<keyword evidence="2" id="KW-0472">Membrane</keyword>
<name>A0A2B4RGF3_STYPI</name>
<keyword evidence="3" id="KW-0732">Signal</keyword>
<organism evidence="4 5">
    <name type="scientific">Stylophora pistillata</name>
    <name type="common">Smooth cauliflower coral</name>
    <dbReference type="NCBI Taxonomy" id="50429"/>
    <lineage>
        <taxon>Eukaryota</taxon>
        <taxon>Metazoa</taxon>
        <taxon>Cnidaria</taxon>
        <taxon>Anthozoa</taxon>
        <taxon>Hexacorallia</taxon>
        <taxon>Scleractinia</taxon>
        <taxon>Astrocoeniina</taxon>
        <taxon>Pocilloporidae</taxon>
        <taxon>Stylophora</taxon>
    </lineage>
</organism>
<feature type="transmembrane region" description="Helical" evidence="2">
    <location>
        <begin position="305"/>
        <end position="326"/>
    </location>
</feature>
<keyword evidence="2" id="KW-1133">Transmembrane helix</keyword>
<feature type="transmembrane region" description="Helical" evidence="2">
    <location>
        <begin position="332"/>
        <end position="352"/>
    </location>
</feature>
<feature type="transmembrane region" description="Helical" evidence="2">
    <location>
        <begin position="432"/>
        <end position="453"/>
    </location>
</feature>
<evidence type="ECO:0000256" key="2">
    <source>
        <dbReference type="SAM" id="Phobius"/>
    </source>
</evidence>
<dbReference type="Proteomes" id="UP000225706">
    <property type="component" value="Unassembled WGS sequence"/>
</dbReference>
<protein>
    <submittedName>
        <fullName evidence="4">Uncharacterized protein</fullName>
    </submittedName>
</protein>
<feature type="transmembrane region" description="Helical" evidence="2">
    <location>
        <begin position="269"/>
        <end position="285"/>
    </location>
</feature>
<evidence type="ECO:0000313" key="4">
    <source>
        <dbReference type="EMBL" id="PFX15458.1"/>
    </source>
</evidence>
<sequence>MQHNPGVFILVHIMVISIHLIPKHVTEAAVVNNCTGPVHSTSSCDEITYEEVYDILTKSQNSFNIESALYPPKRPSSVRVFVNVYGPNGTDRSTPAAKYTWSTSCLYAALPATVLEFWSLWAIQVTRRTQRLNITISITCCDVTKGILKKHIEDALAALEDLAIKPTLRDPRLNSAECVIEGHRSDIIATGHKFRIVVVLVCSIIFPVLIAPFLAFLAWQYRQTQTAIERLSMDTVCKLLVIIVTAVNIAKEIVVHGCEREEVPALIEAMQPIIFALDIMFVAFINWYRFHKFIIFDREVEDRKLFFYIVCANLVAYHFFWLVVGITLNPLWGLFDLLGICLFVGALSYYVYQYYYLTNERLGPGNGNVGGSNSNIYRHKNFILVLKGDNTCETTTNQSSGPGNDKGNGNNNNNNNNGNNNNVHFISRWQSFYWSVSCVLVTICFLIAIILTGQSYNGKETAHEVFKDVVGYLFPISFAWLCWKSRRDIKIFTPATNSQPVPDEDPFAAFTLDEVKVEN</sequence>
<dbReference type="AlphaFoldDB" id="A0A2B4RGF3"/>
<feature type="region of interest" description="Disordered" evidence="1">
    <location>
        <begin position="395"/>
        <end position="416"/>
    </location>
</feature>
<reference evidence="5" key="1">
    <citation type="journal article" date="2017" name="bioRxiv">
        <title>Comparative analysis of the genomes of Stylophora pistillata and Acropora digitifera provides evidence for extensive differences between species of corals.</title>
        <authorList>
            <person name="Voolstra C.R."/>
            <person name="Li Y."/>
            <person name="Liew Y.J."/>
            <person name="Baumgarten S."/>
            <person name="Zoccola D."/>
            <person name="Flot J.-F."/>
            <person name="Tambutte S."/>
            <person name="Allemand D."/>
            <person name="Aranda M."/>
        </authorList>
    </citation>
    <scope>NUCLEOTIDE SEQUENCE [LARGE SCALE GENOMIC DNA]</scope>
</reference>
<evidence type="ECO:0000256" key="3">
    <source>
        <dbReference type="SAM" id="SignalP"/>
    </source>
</evidence>
<comment type="caution">
    <text evidence="4">The sequence shown here is derived from an EMBL/GenBank/DDBJ whole genome shotgun (WGS) entry which is preliminary data.</text>
</comment>
<proteinExistence type="predicted"/>
<dbReference type="EMBL" id="LSMT01000647">
    <property type="protein sequence ID" value="PFX15458.1"/>
    <property type="molecule type" value="Genomic_DNA"/>
</dbReference>
<feature type="transmembrane region" description="Helical" evidence="2">
    <location>
        <begin position="465"/>
        <end position="483"/>
    </location>
</feature>
<accession>A0A2B4RGF3</accession>
<keyword evidence="5" id="KW-1185">Reference proteome</keyword>
<evidence type="ECO:0000313" key="5">
    <source>
        <dbReference type="Proteomes" id="UP000225706"/>
    </source>
</evidence>
<feature type="signal peptide" evidence="3">
    <location>
        <begin position="1"/>
        <end position="28"/>
    </location>
</feature>
<feature type="transmembrane region" description="Helical" evidence="2">
    <location>
        <begin position="194"/>
        <end position="219"/>
    </location>
</feature>
<evidence type="ECO:0000256" key="1">
    <source>
        <dbReference type="SAM" id="MobiDB-lite"/>
    </source>
</evidence>
<feature type="chain" id="PRO_5013287422" evidence="3">
    <location>
        <begin position="29"/>
        <end position="519"/>
    </location>
</feature>